<comment type="pathway">
    <text evidence="5">Amino-acid biosynthesis; L-leucine biosynthesis; L-leucine from 3-methyl-2-oxobutanoate: step 4/4.</text>
</comment>
<dbReference type="InterPro" id="IPR033939">
    <property type="entry name" value="BCAT_family"/>
</dbReference>
<dbReference type="PROSITE" id="PS00770">
    <property type="entry name" value="AA_TRANSFER_CLASS_4"/>
    <property type="match status" value="1"/>
</dbReference>
<evidence type="ECO:0000313" key="19">
    <source>
        <dbReference type="EMBL" id="VBB42746.1"/>
    </source>
</evidence>
<organism evidence="19">
    <name type="scientific">Uncultured Desulfatiglans sp</name>
    <dbReference type="NCBI Taxonomy" id="1748965"/>
    <lineage>
        <taxon>Bacteria</taxon>
        <taxon>Pseudomonadati</taxon>
        <taxon>Thermodesulfobacteriota</taxon>
        <taxon>Desulfobacteria</taxon>
        <taxon>Desulfatiglandales</taxon>
        <taxon>Desulfatiglandaceae</taxon>
        <taxon>Desulfatiglans</taxon>
        <taxon>environmental samples</taxon>
    </lineage>
</organism>
<dbReference type="InterPro" id="IPR043131">
    <property type="entry name" value="BCAT-like_N"/>
</dbReference>
<comment type="catalytic activity">
    <reaction evidence="14 18">
        <text>L-leucine + 2-oxoglutarate = 4-methyl-2-oxopentanoate + L-glutamate</text>
        <dbReference type="Rhea" id="RHEA:18321"/>
        <dbReference type="ChEBI" id="CHEBI:16810"/>
        <dbReference type="ChEBI" id="CHEBI:17865"/>
        <dbReference type="ChEBI" id="CHEBI:29985"/>
        <dbReference type="ChEBI" id="CHEBI:57427"/>
        <dbReference type="EC" id="2.6.1.42"/>
    </reaction>
</comment>
<evidence type="ECO:0000256" key="18">
    <source>
        <dbReference type="RuleBase" id="RU004517"/>
    </source>
</evidence>
<dbReference type="GO" id="GO:0009098">
    <property type="term" value="P:L-leucine biosynthetic process"/>
    <property type="evidence" value="ECO:0007669"/>
    <property type="project" value="UniProtKB-UniPathway"/>
</dbReference>
<proteinExistence type="inferred from homology"/>
<dbReference type="EC" id="2.6.1.42" evidence="18"/>
<comment type="pathway">
    <text evidence="3">Amino-acid biosynthesis; L-isoleucine biosynthesis; L-isoleucine from 2-oxobutanoate: step 4/4.</text>
</comment>
<evidence type="ECO:0000256" key="16">
    <source>
        <dbReference type="RuleBase" id="RU004106"/>
    </source>
</evidence>
<evidence type="ECO:0000256" key="5">
    <source>
        <dbReference type="ARBA" id="ARBA00005072"/>
    </source>
</evidence>
<evidence type="ECO:0000256" key="12">
    <source>
        <dbReference type="ARBA" id="ARBA00048212"/>
    </source>
</evidence>
<feature type="modified residue" description="N6-(pyridoxal phosphate)lysine" evidence="15">
    <location>
        <position position="197"/>
    </location>
</feature>
<protein>
    <recommendedName>
        <fullName evidence="18">Branched-chain-amino-acid aminotransferase</fullName>
        <ecNumber evidence="18">2.6.1.42</ecNumber>
    </recommendedName>
</protein>
<keyword evidence="10 17" id="KW-0663">Pyridoxal phosphate</keyword>
<evidence type="ECO:0000256" key="4">
    <source>
        <dbReference type="ARBA" id="ARBA00004931"/>
    </source>
</evidence>
<dbReference type="InterPro" id="IPR043132">
    <property type="entry name" value="BCAT-like_C"/>
</dbReference>
<dbReference type="GO" id="GO:0009099">
    <property type="term" value="P:L-valine biosynthetic process"/>
    <property type="evidence" value="ECO:0007669"/>
    <property type="project" value="UniProtKB-UniPathway"/>
</dbReference>
<dbReference type="Pfam" id="PF01063">
    <property type="entry name" value="Aminotran_4"/>
    <property type="match status" value="1"/>
</dbReference>
<comment type="catalytic activity">
    <reaction evidence="12 18">
        <text>L-valine + 2-oxoglutarate = 3-methyl-2-oxobutanoate + L-glutamate</text>
        <dbReference type="Rhea" id="RHEA:24813"/>
        <dbReference type="ChEBI" id="CHEBI:11851"/>
        <dbReference type="ChEBI" id="CHEBI:16810"/>
        <dbReference type="ChEBI" id="CHEBI:29985"/>
        <dbReference type="ChEBI" id="CHEBI:57762"/>
        <dbReference type="EC" id="2.6.1.42"/>
    </reaction>
</comment>
<dbReference type="InterPro" id="IPR018300">
    <property type="entry name" value="Aminotrans_IV_CS"/>
</dbReference>
<comment type="cofactor">
    <cofactor evidence="1 17">
        <name>pyridoxal 5'-phosphate</name>
        <dbReference type="ChEBI" id="CHEBI:597326"/>
    </cofactor>
</comment>
<evidence type="ECO:0000256" key="15">
    <source>
        <dbReference type="PIRSR" id="PIRSR006468-1"/>
    </source>
</evidence>
<gene>
    <name evidence="19" type="primary">ilvK</name>
    <name evidence="19" type="ORF">TRIP_B210068</name>
</gene>
<evidence type="ECO:0000256" key="9">
    <source>
        <dbReference type="ARBA" id="ARBA00022679"/>
    </source>
</evidence>
<dbReference type="GO" id="GO:0052654">
    <property type="term" value="F:L-leucine-2-oxoglutarate transaminase activity"/>
    <property type="evidence" value="ECO:0007669"/>
    <property type="project" value="RHEA"/>
</dbReference>
<keyword evidence="7 18" id="KW-0032">Aminotransferase</keyword>
<reference evidence="19" key="1">
    <citation type="submission" date="2018-07" db="EMBL/GenBank/DDBJ databases">
        <authorList>
            <consortium name="Genoscope - CEA"/>
            <person name="William W."/>
        </authorList>
    </citation>
    <scope>NUCLEOTIDE SEQUENCE</scope>
    <source>
        <strain evidence="19">IK1</strain>
    </source>
</reference>
<dbReference type="UniPathway" id="UPA00047">
    <property type="reaction ID" value="UER00058"/>
</dbReference>
<dbReference type="SUPFAM" id="SSF56752">
    <property type="entry name" value="D-aminoacid aminotransferase-like PLP-dependent enzymes"/>
    <property type="match status" value="1"/>
</dbReference>
<keyword evidence="9 18" id="KW-0808">Transferase</keyword>
<dbReference type="GO" id="GO:0052656">
    <property type="term" value="F:L-isoleucine-2-oxoglutarate transaminase activity"/>
    <property type="evidence" value="ECO:0007669"/>
    <property type="project" value="RHEA"/>
</dbReference>
<dbReference type="PIRSF" id="PIRSF006468">
    <property type="entry name" value="BCAT1"/>
    <property type="match status" value="1"/>
</dbReference>
<sequence length="357" mass="39864">MEISVNRLSPDKLKKRPADESKLGFGDIFSDHMFMMDYEAGKGWINPRVEPYGPLSIDPAAMAIHYGQQIFEGLKAYRGREDGVYLFRPRENFKRMNRSALRLCMPELPIEDAMAGMKSLVLLDREWIPRSPGTSLYIRPTMFATEPHLGVRPSKSYLFYIIIGPVGAYYKEGLNPVKIYVEDVYVRAARGGTGEAKTAGNYATSLLAAEKAKEKGFTQVLWLDAAERKYVEEVGTMNMFFVIDDEVLTAPLDGSILPGVTRDSVLRIVRDWGLKVTERALAIDEVVAAAKSGRLQEAFGTGTAAVISPVGQITFKGEDHIVAGGKMGTLSQRLYDEIVGIQYGEREDRYGWLERID</sequence>
<dbReference type="Gene3D" id="3.30.470.10">
    <property type="match status" value="1"/>
</dbReference>
<dbReference type="InterPro" id="IPR036038">
    <property type="entry name" value="Aminotransferase-like"/>
</dbReference>
<dbReference type="CDD" id="cd01557">
    <property type="entry name" value="BCAT_beta_family"/>
    <property type="match status" value="1"/>
</dbReference>
<dbReference type="AlphaFoldDB" id="A0A653A3V2"/>
<evidence type="ECO:0000256" key="1">
    <source>
        <dbReference type="ARBA" id="ARBA00001933"/>
    </source>
</evidence>
<dbReference type="EMBL" id="UPXX01000014">
    <property type="protein sequence ID" value="VBB42746.1"/>
    <property type="molecule type" value="Genomic_DNA"/>
</dbReference>
<dbReference type="UniPathway" id="UPA00049">
    <property type="reaction ID" value="UER00062"/>
</dbReference>
<dbReference type="InterPro" id="IPR001544">
    <property type="entry name" value="Aminotrans_IV"/>
</dbReference>
<dbReference type="UniPathway" id="UPA00048">
    <property type="reaction ID" value="UER00073"/>
</dbReference>
<evidence type="ECO:0000256" key="14">
    <source>
        <dbReference type="ARBA" id="ARBA00049229"/>
    </source>
</evidence>
<name>A0A653A3V2_UNCDX</name>
<dbReference type="InterPro" id="IPR005786">
    <property type="entry name" value="B_amino_transII"/>
</dbReference>
<evidence type="ECO:0000256" key="10">
    <source>
        <dbReference type="ARBA" id="ARBA00022898"/>
    </source>
</evidence>
<evidence type="ECO:0000256" key="13">
    <source>
        <dbReference type="ARBA" id="ARBA00048798"/>
    </source>
</evidence>
<dbReference type="NCBIfam" id="NF009897">
    <property type="entry name" value="PRK13357.1"/>
    <property type="match status" value="1"/>
</dbReference>
<comment type="similarity">
    <text evidence="6 16">Belongs to the class-IV pyridoxal-phosphate-dependent aminotransferase family.</text>
</comment>
<evidence type="ECO:0000256" key="7">
    <source>
        <dbReference type="ARBA" id="ARBA00022576"/>
    </source>
</evidence>
<accession>A0A653A3V2</accession>
<dbReference type="PANTHER" id="PTHR11825">
    <property type="entry name" value="SUBGROUP IIII AMINOTRANSFERASE"/>
    <property type="match status" value="1"/>
</dbReference>
<evidence type="ECO:0000256" key="11">
    <source>
        <dbReference type="ARBA" id="ARBA00023304"/>
    </source>
</evidence>
<evidence type="ECO:0000256" key="6">
    <source>
        <dbReference type="ARBA" id="ARBA00009320"/>
    </source>
</evidence>
<comment type="catalytic activity">
    <reaction evidence="13 18">
        <text>L-isoleucine + 2-oxoglutarate = (S)-3-methyl-2-oxopentanoate + L-glutamate</text>
        <dbReference type="Rhea" id="RHEA:24801"/>
        <dbReference type="ChEBI" id="CHEBI:16810"/>
        <dbReference type="ChEBI" id="CHEBI:29985"/>
        <dbReference type="ChEBI" id="CHEBI:35146"/>
        <dbReference type="ChEBI" id="CHEBI:58045"/>
        <dbReference type="EC" id="2.6.1.42"/>
    </reaction>
</comment>
<evidence type="ECO:0000256" key="3">
    <source>
        <dbReference type="ARBA" id="ARBA00004824"/>
    </source>
</evidence>
<dbReference type="PANTHER" id="PTHR11825:SF44">
    <property type="entry name" value="BRANCHED-CHAIN-AMINO-ACID AMINOTRANSFERASE"/>
    <property type="match status" value="1"/>
</dbReference>
<dbReference type="Gene3D" id="3.20.10.10">
    <property type="entry name" value="D-amino Acid Aminotransferase, subunit A, domain 2"/>
    <property type="match status" value="1"/>
</dbReference>
<keyword evidence="8 18" id="KW-0028">Amino-acid biosynthesis</keyword>
<evidence type="ECO:0000256" key="2">
    <source>
        <dbReference type="ARBA" id="ARBA00003109"/>
    </source>
</evidence>
<evidence type="ECO:0000256" key="8">
    <source>
        <dbReference type="ARBA" id="ARBA00022605"/>
    </source>
</evidence>
<comment type="function">
    <text evidence="2">Acts on leucine, isoleucine and valine.</text>
</comment>
<dbReference type="NCBIfam" id="TIGR01123">
    <property type="entry name" value="ilvE_II"/>
    <property type="match status" value="1"/>
</dbReference>
<dbReference type="GO" id="GO:0009097">
    <property type="term" value="P:isoleucine biosynthetic process"/>
    <property type="evidence" value="ECO:0007669"/>
    <property type="project" value="UniProtKB-UniPathway"/>
</dbReference>
<comment type="pathway">
    <text evidence="4">Amino-acid biosynthesis; L-valine biosynthesis; L-valine from pyruvate: step 4/4.</text>
</comment>
<evidence type="ECO:0000256" key="17">
    <source>
        <dbReference type="RuleBase" id="RU004516"/>
    </source>
</evidence>
<keyword evidence="11 18" id="KW-0100">Branched-chain amino acid biosynthesis</keyword>
<dbReference type="GO" id="GO:0052655">
    <property type="term" value="F:L-valine-2-oxoglutarate transaminase activity"/>
    <property type="evidence" value="ECO:0007669"/>
    <property type="project" value="RHEA"/>
</dbReference>